<reference evidence="1 2" key="1">
    <citation type="journal article" date="2021" name="Elife">
        <title>Chloroplast acquisition without the gene transfer in kleptoplastic sea slugs, Plakobranchus ocellatus.</title>
        <authorList>
            <person name="Maeda T."/>
            <person name="Takahashi S."/>
            <person name="Yoshida T."/>
            <person name="Shimamura S."/>
            <person name="Takaki Y."/>
            <person name="Nagai Y."/>
            <person name="Toyoda A."/>
            <person name="Suzuki Y."/>
            <person name="Arimoto A."/>
            <person name="Ishii H."/>
            <person name="Satoh N."/>
            <person name="Nishiyama T."/>
            <person name="Hasebe M."/>
            <person name="Maruyama T."/>
            <person name="Minagawa J."/>
            <person name="Obokata J."/>
            <person name="Shigenobu S."/>
        </authorList>
    </citation>
    <scope>NUCLEOTIDE SEQUENCE [LARGE SCALE GENOMIC DNA]</scope>
</reference>
<dbReference type="AlphaFoldDB" id="A0AAV4FZZ7"/>
<dbReference type="Proteomes" id="UP000762676">
    <property type="component" value="Unassembled WGS sequence"/>
</dbReference>
<protein>
    <submittedName>
        <fullName evidence="1">Uncharacterized protein</fullName>
    </submittedName>
</protein>
<gene>
    <name evidence="1" type="ORF">ElyMa_003982700</name>
</gene>
<accession>A0AAV4FZZ7</accession>
<name>A0AAV4FZZ7_9GAST</name>
<evidence type="ECO:0000313" key="1">
    <source>
        <dbReference type="EMBL" id="GFR77961.1"/>
    </source>
</evidence>
<evidence type="ECO:0000313" key="2">
    <source>
        <dbReference type="Proteomes" id="UP000762676"/>
    </source>
</evidence>
<keyword evidence="2" id="KW-1185">Reference proteome</keyword>
<comment type="caution">
    <text evidence="1">The sequence shown here is derived from an EMBL/GenBank/DDBJ whole genome shotgun (WGS) entry which is preliminary data.</text>
</comment>
<dbReference type="EMBL" id="BMAT01008104">
    <property type="protein sequence ID" value="GFR77961.1"/>
    <property type="molecule type" value="Genomic_DNA"/>
</dbReference>
<sequence>MAERTELDLDLNLKVLDLNSNISLEHDDLKEKAGDRFTGGELDLDLIRDSKAADCANPKGNHRNRTDTPVVDCGYRNCNTAGLSFSSERSDISELKDCDTVCSLCVTPRPTCSDTKTTASSRSTPDRFELDLDLEGISDNQKGALGLGENQKDFADVDTQEIFQSISSNNLHPLISSVSSDSKPCSRNPQNSFNDSMKVTVAFEIDFNANSKTNEAEMPKKVKNSLQEAFLHFRKKRQGKTGHPESKVRGKLIILNPILGENRSSWFQSYGKTDHPESDVKGKLTIVNPMLRIKLTIANPVLMED</sequence>
<proteinExistence type="predicted"/>
<organism evidence="1 2">
    <name type="scientific">Elysia marginata</name>
    <dbReference type="NCBI Taxonomy" id="1093978"/>
    <lineage>
        <taxon>Eukaryota</taxon>
        <taxon>Metazoa</taxon>
        <taxon>Spiralia</taxon>
        <taxon>Lophotrochozoa</taxon>
        <taxon>Mollusca</taxon>
        <taxon>Gastropoda</taxon>
        <taxon>Heterobranchia</taxon>
        <taxon>Euthyneura</taxon>
        <taxon>Panpulmonata</taxon>
        <taxon>Sacoglossa</taxon>
        <taxon>Placobranchoidea</taxon>
        <taxon>Plakobranchidae</taxon>
        <taxon>Elysia</taxon>
    </lineage>
</organism>